<evidence type="ECO:0000259" key="7">
    <source>
        <dbReference type="Pfam" id="PF02803"/>
    </source>
</evidence>
<dbReference type="InterPro" id="IPR020617">
    <property type="entry name" value="Thiolase_C"/>
</dbReference>
<dbReference type="CDD" id="cd00751">
    <property type="entry name" value="thiolase"/>
    <property type="match status" value="1"/>
</dbReference>
<dbReference type="PANTHER" id="PTHR43365:SF1">
    <property type="entry name" value="ACETYL-COA C-ACYLTRANSFERASE"/>
    <property type="match status" value="1"/>
</dbReference>
<dbReference type="InterPro" id="IPR020613">
    <property type="entry name" value="Thiolase_CS"/>
</dbReference>
<dbReference type="InterPro" id="IPR020616">
    <property type="entry name" value="Thiolase_N"/>
</dbReference>
<dbReference type="InterPro" id="IPR016039">
    <property type="entry name" value="Thiolase-like"/>
</dbReference>
<keyword evidence="3 5" id="KW-0012">Acyltransferase</keyword>
<evidence type="ECO:0000313" key="9">
    <source>
        <dbReference type="Proteomes" id="UP000503505"/>
    </source>
</evidence>
<evidence type="ECO:0000259" key="6">
    <source>
        <dbReference type="Pfam" id="PF00108"/>
    </source>
</evidence>
<dbReference type="Pfam" id="PF00108">
    <property type="entry name" value="Thiolase_N"/>
    <property type="match status" value="1"/>
</dbReference>
<dbReference type="AlphaFoldDB" id="A0AAE6WUR2"/>
<keyword evidence="2 5" id="KW-0808">Transferase</keyword>
<feature type="domain" description="Thiolase N-terminal" evidence="6">
    <location>
        <begin position="5"/>
        <end position="271"/>
    </location>
</feature>
<dbReference type="Proteomes" id="UP000503505">
    <property type="component" value="Chromosome"/>
</dbReference>
<organism evidence="8 9">
    <name type="scientific">Acinetobacter schindleri</name>
    <dbReference type="NCBI Taxonomy" id="108981"/>
    <lineage>
        <taxon>Bacteria</taxon>
        <taxon>Pseudomonadati</taxon>
        <taxon>Pseudomonadota</taxon>
        <taxon>Gammaproteobacteria</taxon>
        <taxon>Moraxellales</taxon>
        <taxon>Moraxellaceae</taxon>
        <taxon>Acinetobacter</taxon>
    </lineage>
</organism>
<dbReference type="NCBIfam" id="TIGR01930">
    <property type="entry name" value="AcCoA-C-Actrans"/>
    <property type="match status" value="1"/>
</dbReference>
<dbReference type="PROSITE" id="PS00098">
    <property type="entry name" value="THIOLASE_1"/>
    <property type="match status" value="1"/>
</dbReference>
<feature type="domain" description="Thiolase C-terminal" evidence="7">
    <location>
        <begin position="278"/>
        <end position="399"/>
    </location>
</feature>
<dbReference type="PIRSF" id="PIRSF000429">
    <property type="entry name" value="Ac-CoA_Ac_transf"/>
    <property type="match status" value="1"/>
</dbReference>
<feature type="active site" description="Proton acceptor" evidence="4">
    <location>
        <position position="357"/>
    </location>
</feature>
<protein>
    <submittedName>
        <fullName evidence="8">Acetyl-CoA C-acetyltransferase</fullName>
        <ecNumber evidence="8">2.3.1.9</ecNumber>
    </submittedName>
</protein>
<evidence type="ECO:0000256" key="5">
    <source>
        <dbReference type="RuleBase" id="RU003557"/>
    </source>
</evidence>
<evidence type="ECO:0000256" key="3">
    <source>
        <dbReference type="ARBA" id="ARBA00023315"/>
    </source>
</evidence>
<evidence type="ECO:0000256" key="1">
    <source>
        <dbReference type="ARBA" id="ARBA00010982"/>
    </source>
</evidence>
<dbReference type="Gene3D" id="3.40.47.10">
    <property type="match status" value="2"/>
</dbReference>
<dbReference type="Pfam" id="PF02803">
    <property type="entry name" value="Thiolase_C"/>
    <property type="match status" value="1"/>
</dbReference>
<proteinExistence type="inferred from homology"/>
<dbReference type="PROSITE" id="PS00099">
    <property type="entry name" value="THIOLASE_3"/>
    <property type="match status" value="1"/>
</dbReference>
<dbReference type="EMBL" id="CP044463">
    <property type="protein sequence ID" value="QIC66426.1"/>
    <property type="molecule type" value="Genomic_DNA"/>
</dbReference>
<reference evidence="8 9" key="1">
    <citation type="submission" date="2019-09" db="EMBL/GenBank/DDBJ databases">
        <title>Non-baumannii Acinetobacter spp. carrying blaNDM-1 isolated in China.</title>
        <authorList>
            <person name="Cui C."/>
            <person name="Chen C."/>
            <person name="Sun J."/>
            <person name="Liu Y."/>
        </authorList>
    </citation>
    <scope>NUCLEOTIDE SEQUENCE [LARGE SCALE GENOMIC DNA]</scope>
    <source>
        <strain evidence="8 9">HZE23-1</strain>
    </source>
</reference>
<evidence type="ECO:0000313" key="8">
    <source>
        <dbReference type="EMBL" id="QIC66426.1"/>
    </source>
</evidence>
<evidence type="ECO:0000256" key="4">
    <source>
        <dbReference type="PIRSR" id="PIRSR000429-1"/>
    </source>
</evidence>
<dbReference type="SUPFAM" id="SSF53901">
    <property type="entry name" value="Thiolase-like"/>
    <property type="match status" value="1"/>
</dbReference>
<dbReference type="GO" id="GO:0003985">
    <property type="term" value="F:acetyl-CoA C-acetyltransferase activity"/>
    <property type="evidence" value="ECO:0007669"/>
    <property type="project" value="UniProtKB-EC"/>
</dbReference>
<comment type="similarity">
    <text evidence="1 5">Belongs to the thiolase-like superfamily. Thiolase family.</text>
</comment>
<name>A0AAE6WUR2_9GAMM</name>
<feature type="active site" description="Acyl-thioester intermediate" evidence="4">
    <location>
        <position position="91"/>
    </location>
</feature>
<dbReference type="PANTHER" id="PTHR43365">
    <property type="entry name" value="BLR7806 PROTEIN"/>
    <property type="match status" value="1"/>
</dbReference>
<dbReference type="InterPro" id="IPR020610">
    <property type="entry name" value="Thiolase_AS"/>
</dbReference>
<dbReference type="PROSITE" id="PS00737">
    <property type="entry name" value="THIOLASE_2"/>
    <property type="match status" value="1"/>
</dbReference>
<gene>
    <name evidence="8" type="ORF">FSC10_03200</name>
</gene>
<accession>A0AAE6WUR2</accession>
<feature type="active site" description="Proton acceptor" evidence="4">
    <location>
        <position position="387"/>
    </location>
</feature>
<sequence length="401" mass="41958">MSEAYIIDAIRTPRGKGKKDGSLYEVKPISLLTTLLNELKERHSLDTSKVDDIVLGCVTPIGDQGADIAKTAAIAAGWDNDVAGVQINRFCASGLEAVNMAAQKVRSGWEDLVVAGGVESMSRVPMGSDGGPWALDPETNMACDFIPQGIGADLIATIDGYSRDDVDSFAEQSQKKAATAQASGYFDKSIVSVKDKAGVVILDKDEFIKPNTTIETLSKLNPSFATMGQMGFDAIALQKYPEVGTVNHVHHAGNSSGIVDGAALVLLASEQAVKEQNLKPRAKVLSTALVGADPTIMLTGPAPAARKALAKAGLSIDDIDLFEVNEAFAAVVMRFIKELNVDPAKVNVNGGAIAMGHPLGATGAMILGTLLDELERQGKKRGLATLCVGGGMGIATIIELV</sequence>
<evidence type="ECO:0000256" key="2">
    <source>
        <dbReference type="ARBA" id="ARBA00022679"/>
    </source>
</evidence>
<dbReference type="RefSeq" id="WP_163170921.1">
    <property type="nucleotide sequence ID" value="NZ_CP044463.1"/>
</dbReference>
<dbReference type="InterPro" id="IPR020615">
    <property type="entry name" value="Thiolase_acyl_enz_int_AS"/>
</dbReference>
<dbReference type="InterPro" id="IPR002155">
    <property type="entry name" value="Thiolase"/>
</dbReference>
<dbReference type="NCBIfam" id="NF006090">
    <property type="entry name" value="PRK08242.1"/>
    <property type="match status" value="1"/>
</dbReference>
<dbReference type="EC" id="2.3.1.9" evidence="8"/>